<dbReference type="Gene3D" id="3.60.21.10">
    <property type="match status" value="1"/>
</dbReference>
<evidence type="ECO:0000313" key="2">
    <source>
        <dbReference type="EMBL" id="KIE45290.1"/>
    </source>
</evidence>
<accession>A0A0C1UCM7</accession>
<comment type="caution">
    <text evidence="2">The sequence shown here is derived from an EMBL/GenBank/DDBJ whole genome shotgun (WGS) entry which is preliminary data.</text>
</comment>
<protein>
    <submittedName>
        <fullName evidence="2">Calcineurin-like phosphoesterase family protein</fullName>
    </submittedName>
</protein>
<feature type="domain" description="Calcineurin-like phosphoesterase" evidence="1">
    <location>
        <begin position="4"/>
        <end position="180"/>
    </location>
</feature>
<dbReference type="STRING" id="29341.RSJ17_07275"/>
<organism evidence="2 3">
    <name type="scientific">Clostridium argentinense CDC 2741</name>
    <dbReference type="NCBI Taxonomy" id="1418104"/>
    <lineage>
        <taxon>Bacteria</taxon>
        <taxon>Bacillati</taxon>
        <taxon>Bacillota</taxon>
        <taxon>Clostridia</taxon>
        <taxon>Eubacteriales</taxon>
        <taxon>Clostridiaceae</taxon>
        <taxon>Clostridium</taxon>
    </lineage>
</organism>
<dbReference type="AlphaFoldDB" id="A0A0C1UCM7"/>
<dbReference type="InterPro" id="IPR004843">
    <property type="entry name" value="Calcineurin-like_PHP"/>
</dbReference>
<dbReference type="SUPFAM" id="SSF56300">
    <property type="entry name" value="Metallo-dependent phosphatases"/>
    <property type="match status" value="1"/>
</dbReference>
<proteinExistence type="predicted"/>
<keyword evidence="3" id="KW-1185">Reference proteome</keyword>
<evidence type="ECO:0000259" key="1">
    <source>
        <dbReference type="Pfam" id="PF00149"/>
    </source>
</evidence>
<dbReference type="PANTHER" id="PTHR42850">
    <property type="entry name" value="METALLOPHOSPHOESTERASE"/>
    <property type="match status" value="1"/>
</dbReference>
<dbReference type="EMBL" id="AYSO01000020">
    <property type="protein sequence ID" value="KIE45290.1"/>
    <property type="molecule type" value="Genomic_DNA"/>
</dbReference>
<dbReference type="Pfam" id="PF00149">
    <property type="entry name" value="Metallophos"/>
    <property type="match status" value="1"/>
</dbReference>
<dbReference type="InterPro" id="IPR029052">
    <property type="entry name" value="Metallo-depent_PP-like"/>
</dbReference>
<dbReference type="InterPro" id="IPR006186">
    <property type="entry name" value="Ser/Thr-sp_prot-phosphatase"/>
</dbReference>
<dbReference type="PRINTS" id="PR00114">
    <property type="entry name" value="STPHPHTASE"/>
</dbReference>
<dbReference type="RefSeq" id="WP_039637050.1">
    <property type="nucleotide sequence ID" value="NZ_AYSO01000020.1"/>
</dbReference>
<dbReference type="PANTHER" id="PTHR42850:SF4">
    <property type="entry name" value="ZINC-DEPENDENT ENDOPOLYPHOSPHATASE"/>
    <property type="match status" value="1"/>
</dbReference>
<sequence>MKYVVSDIHGRLDRLKKLLQVINFSEEDILYVLGDLVDRGPEPIEVIRFIKEKKNIISIMGNHDEMMLKSLRDNDEKEITRWRRNGYETTLNGFNKLCEDEKKEILSYLDSLEYFKIIDDKYILVHAGFETNRLIADMLSMSLEEGLLNQKDRLVWVRGDFYKNKGLDEYTVIFGHNPRESIDKNFDIVSEIPYKIWFDEKYKDKICIDTGNCYECGRMACLRLDDMMEFYIE</sequence>
<dbReference type="GO" id="GO:0005737">
    <property type="term" value="C:cytoplasm"/>
    <property type="evidence" value="ECO:0007669"/>
    <property type="project" value="TreeGrafter"/>
</dbReference>
<dbReference type="OrthoDB" id="384253at2"/>
<dbReference type="CDD" id="cd00144">
    <property type="entry name" value="MPP_PPP_family"/>
    <property type="match status" value="1"/>
</dbReference>
<evidence type="ECO:0000313" key="3">
    <source>
        <dbReference type="Proteomes" id="UP000031366"/>
    </source>
</evidence>
<name>A0A0C1UCM7_9CLOT</name>
<dbReference type="InterPro" id="IPR050126">
    <property type="entry name" value="Ap4A_hydrolase"/>
</dbReference>
<reference evidence="2 3" key="1">
    <citation type="journal article" date="2015" name="Infect. Genet. Evol.">
        <title>Genomic sequences of six botulinum neurotoxin-producing strains representing three clostridial species illustrate the mobility and diversity of botulinum neurotoxin genes.</title>
        <authorList>
            <person name="Smith T.J."/>
            <person name="Hill K.K."/>
            <person name="Xie G."/>
            <person name="Foley B.T."/>
            <person name="Williamson C.H."/>
            <person name="Foster J.T."/>
            <person name="Johnson S.L."/>
            <person name="Chertkov O."/>
            <person name="Teshima H."/>
            <person name="Gibbons H.S."/>
            <person name="Johnsky L.A."/>
            <person name="Karavis M.A."/>
            <person name="Smith L.A."/>
        </authorList>
    </citation>
    <scope>NUCLEOTIDE SEQUENCE [LARGE SCALE GENOMIC DNA]</scope>
    <source>
        <strain evidence="2 3">CDC 2741</strain>
    </source>
</reference>
<dbReference type="GO" id="GO:0016791">
    <property type="term" value="F:phosphatase activity"/>
    <property type="evidence" value="ECO:0007669"/>
    <property type="project" value="TreeGrafter"/>
</dbReference>
<gene>
    <name evidence="2" type="ORF">U732_894</name>
</gene>
<dbReference type="Proteomes" id="UP000031366">
    <property type="component" value="Unassembled WGS sequence"/>
</dbReference>